<dbReference type="InterPro" id="IPR000160">
    <property type="entry name" value="GGDEF_dom"/>
</dbReference>
<evidence type="ECO:0000313" key="3">
    <source>
        <dbReference type="EMBL" id="MCP1110472.1"/>
    </source>
</evidence>
<feature type="domain" description="EAL" evidence="1">
    <location>
        <begin position="280"/>
        <end position="453"/>
    </location>
</feature>
<dbReference type="CDD" id="cd01948">
    <property type="entry name" value="EAL"/>
    <property type="match status" value="1"/>
</dbReference>
<dbReference type="Proteomes" id="UP001523565">
    <property type="component" value="Unassembled WGS sequence"/>
</dbReference>
<comment type="caution">
    <text evidence="3">The sequence shown here is derived from an EMBL/GenBank/DDBJ whole genome shotgun (WGS) entry which is preliminary data.</text>
</comment>
<sequence>MRESTEIFAEFINLKEQPTCLMDLETGEFLLANEACKRKIMEHFPQKIKKQMKAEKNQKKSYTWEVCLPYESVWYSCTSRGFSWFDERTVVLTTCEDVTAAKIAEERIHYLAYHDKRLDLPNGVKLYEDSRELTGVGNFYLCFNIQDLRKINNLYDRKLGDRLLKQILAWVNANKDTGKQIYRVESSDFVILFENCERGEVMRAAMRIYNRFERPWEIELASGVRKELYVGIHMGVLGVGYPATSYEAVQTSVEKVMSYARHENYLILFDEEIDTKLSERLKFEADLRRCILNDMEGFSLIYQPIVEAASERWIGIEALCHWERPGYGPVPSAMFVQEAESLGLISLLTEWVLHEAIRQVQEWGLDKKRRFILNINISPIQLQERDLSIKIGRVLNRYNFPSRKLRLGISENQEVPIDPPVDIIKTERSLMKGVYFSKPVQAEVMGESLEKFA</sequence>
<dbReference type="SUPFAM" id="SSF55073">
    <property type="entry name" value="Nucleotide cyclase"/>
    <property type="match status" value="1"/>
</dbReference>
<evidence type="ECO:0000313" key="4">
    <source>
        <dbReference type="Proteomes" id="UP001523565"/>
    </source>
</evidence>
<dbReference type="InterPro" id="IPR001633">
    <property type="entry name" value="EAL_dom"/>
</dbReference>
<dbReference type="SMART" id="SM00052">
    <property type="entry name" value="EAL"/>
    <property type="match status" value="1"/>
</dbReference>
<dbReference type="SUPFAM" id="SSF141868">
    <property type="entry name" value="EAL domain-like"/>
    <property type="match status" value="1"/>
</dbReference>
<dbReference type="PANTHER" id="PTHR33121">
    <property type="entry name" value="CYCLIC DI-GMP PHOSPHODIESTERASE PDEF"/>
    <property type="match status" value="1"/>
</dbReference>
<dbReference type="PROSITE" id="PS50883">
    <property type="entry name" value="EAL"/>
    <property type="match status" value="1"/>
</dbReference>
<dbReference type="SMART" id="SM00267">
    <property type="entry name" value="GGDEF"/>
    <property type="match status" value="1"/>
</dbReference>
<evidence type="ECO:0000259" key="1">
    <source>
        <dbReference type="PROSITE" id="PS50883"/>
    </source>
</evidence>
<dbReference type="InterPro" id="IPR043128">
    <property type="entry name" value="Rev_trsase/Diguanyl_cyclase"/>
</dbReference>
<dbReference type="Gene3D" id="3.20.20.450">
    <property type="entry name" value="EAL domain"/>
    <property type="match status" value="1"/>
</dbReference>
<proteinExistence type="predicted"/>
<accession>A0ABT1EL19</accession>
<dbReference type="Pfam" id="PF00563">
    <property type="entry name" value="EAL"/>
    <property type="match status" value="1"/>
</dbReference>
<organism evidence="3 4">
    <name type="scientific">Ohessyouella blattaphilus</name>
    <dbReference type="NCBI Taxonomy" id="2949333"/>
    <lineage>
        <taxon>Bacteria</taxon>
        <taxon>Bacillati</taxon>
        <taxon>Bacillota</taxon>
        <taxon>Clostridia</taxon>
        <taxon>Lachnospirales</taxon>
        <taxon>Lachnospiraceae</taxon>
        <taxon>Ohessyouella</taxon>
    </lineage>
</organism>
<reference evidence="3 4" key="1">
    <citation type="journal article" date="2022" name="Genome Biol. Evol.">
        <title>Host diet, physiology and behaviors set the stage for Lachnospiraceae cladogenesis.</title>
        <authorList>
            <person name="Vera-Ponce De Leon A."/>
            <person name="Schneider M."/>
            <person name="Jahnes B.C."/>
            <person name="Sadowski V."/>
            <person name="Camuy-Velez L.A."/>
            <person name="Duan J."/>
            <person name="Sabree Z.L."/>
        </authorList>
    </citation>
    <scope>NUCLEOTIDE SEQUENCE [LARGE SCALE GENOMIC DNA]</scope>
    <source>
        <strain evidence="3 4">PAL227</strain>
    </source>
</reference>
<keyword evidence="4" id="KW-1185">Reference proteome</keyword>
<evidence type="ECO:0000259" key="2">
    <source>
        <dbReference type="PROSITE" id="PS50887"/>
    </source>
</evidence>
<dbReference type="Pfam" id="PF00990">
    <property type="entry name" value="GGDEF"/>
    <property type="match status" value="1"/>
</dbReference>
<dbReference type="RefSeq" id="WP_262069352.1">
    <property type="nucleotide sequence ID" value="NZ_JAMXOC010000013.1"/>
</dbReference>
<dbReference type="PANTHER" id="PTHR33121:SF71">
    <property type="entry name" value="OXYGEN SENSOR PROTEIN DOSP"/>
    <property type="match status" value="1"/>
</dbReference>
<gene>
    <name evidence="3" type="ORF">NK118_09445</name>
</gene>
<dbReference type="PROSITE" id="PS50887">
    <property type="entry name" value="GGDEF"/>
    <property type="match status" value="1"/>
</dbReference>
<dbReference type="InterPro" id="IPR035919">
    <property type="entry name" value="EAL_sf"/>
</dbReference>
<feature type="domain" description="GGDEF" evidence="2">
    <location>
        <begin position="136"/>
        <end position="271"/>
    </location>
</feature>
<dbReference type="Gene3D" id="3.30.70.270">
    <property type="match status" value="1"/>
</dbReference>
<protein>
    <submittedName>
        <fullName evidence="3">EAL domain-containing protein</fullName>
    </submittedName>
</protein>
<name>A0ABT1EL19_9FIRM</name>
<dbReference type="InterPro" id="IPR029787">
    <property type="entry name" value="Nucleotide_cyclase"/>
</dbReference>
<dbReference type="InterPro" id="IPR050706">
    <property type="entry name" value="Cyclic-di-GMP_PDE-like"/>
</dbReference>
<dbReference type="EMBL" id="JAMZFV010000013">
    <property type="protein sequence ID" value="MCP1110472.1"/>
    <property type="molecule type" value="Genomic_DNA"/>
</dbReference>